<protein>
    <submittedName>
        <fullName evidence="1">Putative secreted protein</fullName>
    </submittedName>
</protein>
<accession>A0A6B0U699</accession>
<evidence type="ECO:0000313" key="1">
    <source>
        <dbReference type="EMBL" id="MXU87188.1"/>
    </source>
</evidence>
<name>A0A6B0U699_IXORI</name>
<proteinExistence type="predicted"/>
<sequence length="95" mass="10169">MPLPFCLDLLHTLYGLHCVLPELPVVLDGDVAALLELEGGVHGELLAGRLTEGLGPARLAWVPLLFEQLVALGPAELEDLAVISHELNSVTRIDV</sequence>
<reference evidence="1" key="1">
    <citation type="submission" date="2019-12" db="EMBL/GenBank/DDBJ databases">
        <title>An insight into the sialome of adult female Ixodes ricinus ticks feeding for 6 days.</title>
        <authorList>
            <person name="Perner J."/>
            <person name="Ribeiro J.M.C."/>
        </authorList>
    </citation>
    <scope>NUCLEOTIDE SEQUENCE</scope>
    <source>
        <strain evidence="1">Semi-engorged</strain>
        <tissue evidence="1">Salivary glands</tissue>
    </source>
</reference>
<dbReference type="AlphaFoldDB" id="A0A6B0U699"/>
<organism evidence="1">
    <name type="scientific">Ixodes ricinus</name>
    <name type="common">Common tick</name>
    <name type="synonym">Acarus ricinus</name>
    <dbReference type="NCBI Taxonomy" id="34613"/>
    <lineage>
        <taxon>Eukaryota</taxon>
        <taxon>Metazoa</taxon>
        <taxon>Ecdysozoa</taxon>
        <taxon>Arthropoda</taxon>
        <taxon>Chelicerata</taxon>
        <taxon>Arachnida</taxon>
        <taxon>Acari</taxon>
        <taxon>Parasitiformes</taxon>
        <taxon>Ixodida</taxon>
        <taxon>Ixodoidea</taxon>
        <taxon>Ixodidae</taxon>
        <taxon>Ixodinae</taxon>
        <taxon>Ixodes</taxon>
    </lineage>
</organism>
<dbReference type="EMBL" id="GIFC01005105">
    <property type="protein sequence ID" value="MXU87188.1"/>
    <property type="molecule type" value="Transcribed_RNA"/>
</dbReference>